<proteinExistence type="predicted"/>
<reference evidence="2 3" key="1">
    <citation type="journal article" date="2013" name="Genome Announc.">
        <title>Complete Genome Sequence of the Sesbania Symbiont and Rice Growth-Promoting Endophyte Rhizobium sp. Strain IRBG74.</title>
        <authorList>
            <person name="Crook M.B."/>
            <person name="Mitra S."/>
            <person name="Ane J.M."/>
            <person name="Sadowsky M.J."/>
            <person name="Gyaneshwar P."/>
        </authorList>
    </citation>
    <scope>NUCLEOTIDE SEQUENCE [LARGE SCALE GENOMIC DNA]</scope>
    <source>
        <strain evidence="2 3">IRBG74</strain>
    </source>
</reference>
<feature type="transmembrane region" description="Helical" evidence="1">
    <location>
        <begin position="270"/>
        <end position="290"/>
    </location>
</feature>
<sequence>MKLIDTVDLDLQACKLAAALVYKSQGLARGTAGALLFALPMLMTMEMWFLGLYISPWRLLLLCVLNLPLLLLLARRIGFENIHSWSQAARDAITAYGLGVAVSAAALLLFGVLNDQITASNIVTKVALQSVPASIGALLGRSQLGQHSDEQDEEKGEYSGETGYLHELFMMVVGALFLNLNVAPTEEMILIAYKVTPYHILALCLLSIAIMHGFVYALHFKGSHRLHEGQKWWQSFIRFTLPGYVIAIGISIYTLWTFERLDHTSLSQILNAAVILGVPASIGAASARLIL</sequence>
<dbReference type="HOGENOM" id="CLU_082424_0_0_5"/>
<feature type="transmembrane region" description="Helical" evidence="1">
    <location>
        <begin position="164"/>
        <end position="183"/>
    </location>
</feature>
<dbReference type="InterPro" id="IPR024464">
    <property type="entry name" value="DUF2391"/>
</dbReference>
<feature type="transmembrane region" description="Helical" evidence="1">
    <location>
        <begin position="32"/>
        <end position="51"/>
    </location>
</feature>
<evidence type="ECO:0000256" key="1">
    <source>
        <dbReference type="SAM" id="Phobius"/>
    </source>
</evidence>
<keyword evidence="1" id="KW-1133">Transmembrane helix</keyword>
<dbReference type="NCBIfam" id="TIGR02587">
    <property type="entry name" value="TIGR02587 family membrane protein"/>
    <property type="match status" value="1"/>
</dbReference>
<dbReference type="Pfam" id="PF09622">
    <property type="entry name" value="DUF2391"/>
    <property type="match status" value="1"/>
</dbReference>
<evidence type="ECO:0000313" key="2">
    <source>
        <dbReference type="EMBL" id="CDI11058.1"/>
    </source>
</evidence>
<feature type="transmembrane region" description="Helical" evidence="1">
    <location>
        <begin position="57"/>
        <end position="74"/>
    </location>
</feature>
<dbReference type="PATRIC" id="fig|424182.3.peg.4111"/>
<evidence type="ECO:0008006" key="4">
    <source>
        <dbReference type="Google" id="ProtNLM"/>
    </source>
</evidence>
<organism evidence="2 3">
    <name type="scientific">Agrobacterium pusense</name>
    <dbReference type="NCBI Taxonomy" id="648995"/>
    <lineage>
        <taxon>Bacteria</taxon>
        <taxon>Pseudomonadati</taxon>
        <taxon>Pseudomonadota</taxon>
        <taxon>Alphaproteobacteria</taxon>
        <taxon>Hyphomicrobiales</taxon>
        <taxon>Rhizobiaceae</taxon>
        <taxon>Rhizobium/Agrobacterium group</taxon>
        <taxon>Agrobacterium</taxon>
    </lineage>
</organism>
<name>U4Q4S5_9HYPH</name>
<feature type="transmembrane region" description="Helical" evidence="1">
    <location>
        <begin position="195"/>
        <end position="216"/>
    </location>
</feature>
<dbReference type="Proteomes" id="UP000016944">
    <property type="component" value="Chromosome II"/>
</dbReference>
<dbReference type="AlphaFoldDB" id="U4Q4S5"/>
<keyword evidence="1" id="KW-0812">Transmembrane</keyword>
<evidence type="ECO:0000313" key="3">
    <source>
        <dbReference type="Proteomes" id="UP000016944"/>
    </source>
</evidence>
<accession>U4Q4S5</accession>
<dbReference type="KEGG" id="rir:BN877_II1267"/>
<feature type="transmembrane region" description="Helical" evidence="1">
    <location>
        <begin position="236"/>
        <end position="258"/>
    </location>
</feature>
<keyword evidence="1" id="KW-0472">Membrane</keyword>
<gene>
    <name evidence="2" type="ORF">BN877_II1267</name>
</gene>
<protein>
    <recommendedName>
        <fullName evidence="4">TIGR02587 family membrane protein</fullName>
    </recommendedName>
</protein>
<feature type="transmembrane region" description="Helical" evidence="1">
    <location>
        <begin position="95"/>
        <end position="113"/>
    </location>
</feature>
<dbReference type="InterPro" id="IPR013416">
    <property type="entry name" value="CHP02587_IM"/>
</dbReference>
<dbReference type="EMBL" id="HG518323">
    <property type="protein sequence ID" value="CDI11058.1"/>
    <property type="molecule type" value="Genomic_DNA"/>
</dbReference>